<gene>
    <name evidence="1" type="ORF">NCTC12961_01156</name>
</gene>
<evidence type="ECO:0000313" key="1">
    <source>
        <dbReference type="EMBL" id="SQI32442.1"/>
    </source>
</evidence>
<sequence>MPELDVRYDFDDELGCASCAQCALNPVEIQPVTSEEQVVSRLLQAQATPLELAREAPLRFLVFTAQTPCWA</sequence>
<dbReference type="Proteomes" id="UP000248897">
    <property type="component" value="Chromosome 1"/>
</dbReference>
<protein>
    <submittedName>
        <fullName evidence="1">Uncharacterized protein</fullName>
    </submittedName>
</protein>
<organism evidence="1 2">
    <name type="scientific">Serratia plymuthica</name>
    <dbReference type="NCBI Taxonomy" id="82996"/>
    <lineage>
        <taxon>Bacteria</taxon>
        <taxon>Pseudomonadati</taxon>
        <taxon>Pseudomonadota</taxon>
        <taxon>Gammaproteobacteria</taxon>
        <taxon>Enterobacterales</taxon>
        <taxon>Yersiniaceae</taxon>
        <taxon>Serratia</taxon>
    </lineage>
</organism>
<reference evidence="1 2" key="1">
    <citation type="submission" date="2018-06" db="EMBL/GenBank/DDBJ databases">
        <authorList>
            <consortium name="Pathogen Informatics"/>
            <person name="Doyle S."/>
        </authorList>
    </citation>
    <scope>NUCLEOTIDE SEQUENCE [LARGE SCALE GENOMIC DNA]</scope>
    <source>
        <strain evidence="1 2">NCTC12961</strain>
    </source>
</reference>
<dbReference type="EMBL" id="LS483469">
    <property type="protein sequence ID" value="SQI32442.1"/>
    <property type="molecule type" value="Genomic_DNA"/>
</dbReference>
<evidence type="ECO:0000313" key="2">
    <source>
        <dbReference type="Proteomes" id="UP000248897"/>
    </source>
</evidence>
<accession>A0A2X4UDC4</accession>
<proteinExistence type="predicted"/>
<name>A0A2X4UDC4_SERPL</name>
<dbReference type="AlphaFoldDB" id="A0A2X4UDC4"/>